<comment type="subcellular location">
    <subcellularLocation>
        <location evidence="2">Nucleus</location>
    </subcellularLocation>
</comment>
<reference evidence="5" key="1">
    <citation type="submission" date="2016-05" db="UniProtKB">
        <authorList>
            <consortium name="WormBaseParasite"/>
        </authorList>
    </citation>
    <scope>IDENTIFICATION</scope>
</reference>
<dbReference type="GO" id="GO:0005829">
    <property type="term" value="C:cytosol"/>
    <property type="evidence" value="ECO:0007669"/>
    <property type="project" value="TreeGrafter"/>
</dbReference>
<comment type="function">
    <text evidence="2">Decapping enzyme for NAD-capped RNAs: specifically hydrolyzes the nicotinamide adenine dinucleotide (NAD) cap from a subset of RNAs by removing the entire NAD moiety from the 5'-end of an NAD-capped RNA.</text>
</comment>
<dbReference type="GO" id="GO:0110155">
    <property type="term" value="P:NAD-cap decapping"/>
    <property type="evidence" value="ECO:0007669"/>
    <property type="project" value="TreeGrafter"/>
</dbReference>
<evidence type="ECO:0000256" key="2">
    <source>
        <dbReference type="RuleBase" id="RU367113"/>
    </source>
</evidence>
<dbReference type="Proteomes" id="UP000036681">
    <property type="component" value="Unplaced"/>
</dbReference>
<proteinExistence type="inferred from homology"/>
<dbReference type="AlphaFoldDB" id="A0A0M3I8L8"/>
<dbReference type="GO" id="GO:0000956">
    <property type="term" value="P:nuclear-transcribed mRNA catabolic process"/>
    <property type="evidence" value="ECO:0007669"/>
    <property type="project" value="TreeGrafter"/>
</dbReference>
<accession>A0A0M3I8L8</accession>
<keyword evidence="2" id="KW-0694">RNA-binding</keyword>
<evidence type="ECO:0000259" key="3">
    <source>
        <dbReference type="Pfam" id="PF08652"/>
    </source>
</evidence>
<keyword evidence="2" id="KW-0547">Nucleotide-binding</keyword>
<organism evidence="4 5">
    <name type="scientific">Ascaris lumbricoides</name>
    <name type="common">Giant roundworm</name>
    <dbReference type="NCBI Taxonomy" id="6252"/>
    <lineage>
        <taxon>Eukaryota</taxon>
        <taxon>Metazoa</taxon>
        <taxon>Ecdysozoa</taxon>
        <taxon>Nematoda</taxon>
        <taxon>Chromadorea</taxon>
        <taxon>Rhabditida</taxon>
        <taxon>Spirurina</taxon>
        <taxon>Ascaridomorpha</taxon>
        <taxon>Ascaridoidea</taxon>
        <taxon>Ascarididae</taxon>
        <taxon>Ascaris</taxon>
    </lineage>
</organism>
<dbReference type="PANTHER" id="PTHR12395">
    <property type="entry name" value="DOM-3 RELATED"/>
    <property type="match status" value="1"/>
</dbReference>
<dbReference type="GO" id="GO:0003723">
    <property type="term" value="F:RNA binding"/>
    <property type="evidence" value="ECO:0007669"/>
    <property type="project" value="UniProtKB-KW"/>
</dbReference>
<evidence type="ECO:0000256" key="1">
    <source>
        <dbReference type="ARBA" id="ARBA00006562"/>
    </source>
</evidence>
<dbReference type="InterPro" id="IPR039039">
    <property type="entry name" value="RAI1-like_fam"/>
</dbReference>
<dbReference type="GO" id="GO:0005634">
    <property type="term" value="C:nucleus"/>
    <property type="evidence" value="ECO:0007669"/>
    <property type="project" value="UniProtKB-SubCell"/>
</dbReference>
<feature type="domain" description="RAI1-like" evidence="3">
    <location>
        <begin position="26"/>
        <end position="331"/>
    </location>
</feature>
<evidence type="ECO:0000313" key="5">
    <source>
        <dbReference type="WBParaSite" id="ALUE_0001370701-mRNA-1"/>
    </source>
</evidence>
<evidence type="ECO:0000313" key="4">
    <source>
        <dbReference type="Proteomes" id="UP000036681"/>
    </source>
</evidence>
<dbReference type="GO" id="GO:0046872">
    <property type="term" value="F:metal ion binding"/>
    <property type="evidence" value="ECO:0007669"/>
    <property type="project" value="UniProtKB-KW"/>
</dbReference>
<dbReference type="GO" id="GO:0000166">
    <property type="term" value="F:nucleotide binding"/>
    <property type="evidence" value="ECO:0007669"/>
    <property type="project" value="UniProtKB-KW"/>
</dbReference>
<dbReference type="Pfam" id="PF08652">
    <property type="entry name" value="RAI1"/>
    <property type="match status" value="1"/>
</dbReference>
<keyword evidence="2" id="KW-0479">Metal-binding</keyword>
<dbReference type="PANTHER" id="PTHR12395:SF9">
    <property type="entry name" value="DECAPPING AND EXORIBONUCLEASE PROTEIN"/>
    <property type="match status" value="1"/>
</dbReference>
<keyword evidence="2" id="KW-0540">Nuclease</keyword>
<keyword evidence="2" id="KW-0539">Nucleus</keyword>
<protein>
    <recommendedName>
        <fullName evidence="2">Decapping nuclease</fullName>
        <ecNumber evidence="2">3.6.1.-</ecNumber>
    </recommendedName>
</protein>
<dbReference type="EC" id="3.6.1.-" evidence="2"/>
<sequence>MEVIQSLLTVEQPSKDDDTNAMDVSEPITIGQFAQTNRSTIHLGLNALRYLDEWIVGATSHSYDTNQINDGIPQVPIVERKLDFILQWIYHTSASRSTLTVLRRIAATPFFENMAWSFPVVKLRGVHFFDDTNAIDDATGDGPLMRSLSVKFKQYVTSDAPLREGNQRAIIQEGSPLMRNLVQQCIVTQRSIDGLGLLYGTDVDCIGEDGKFVQLKMNPMGIELKTSQLMDWWIKAYLNGFGRTLVGRIDKDGFIVEITRLQTGNMLKETQESSESAAISFLSAVLHEVKRRLDGGKELEQYMVEYSPQAKTVSIRKLEKAQRIRMLPDYFAHQFH</sequence>
<comment type="similarity">
    <text evidence="1 2">Belongs to the DXO/Dom3Z family.</text>
</comment>
<dbReference type="WBParaSite" id="ALUE_0001370701-mRNA-1">
    <property type="protein sequence ID" value="ALUE_0001370701-mRNA-1"/>
    <property type="gene ID" value="ALUE_0001370701"/>
</dbReference>
<name>A0A0M3I8L8_ASCLU</name>
<comment type="cofactor">
    <cofactor evidence="2">
        <name>a divalent metal cation</name>
        <dbReference type="ChEBI" id="CHEBI:60240"/>
    </cofactor>
</comment>
<dbReference type="GO" id="GO:0034353">
    <property type="term" value="F:mRNA 5'-diphosphatase activity"/>
    <property type="evidence" value="ECO:0007669"/>
    <property type="project" value="TreeGrafter"/>
</dbReference>
<dbReference type="GO" id="GO:0004518">
    <property type="term" value="F:nuclease activity"/>
    <property type="evidence" value="ECO:0007669"/>
    <property type="project" value="UniProtKB-KW"/>
</dbReference>
<keyword evidence="2" id="KW-0378">Hydrolase</keyword>
<keyword evidence="4" id="KW-1185">Reference proteome</keyword>
<dbReference type="InterPro" id="IPR013961">
    <property type="entry name" value="RAI1"/>
</dbReference>